<keyword evidence="3" id="KW-1185">Reference proteome</keyword>
<proteinExistence type="predicted"/>
<gene>
    <name evidence="2" type="ORF">EV386_1973</name>
</gene>
<evidence type="ECO:0000313" key="2">
    <source>
        <dbReference type="EMBL" id="RZS61663.1"/>
    </source>
</evidence>
<evidence type="ECO:0000256" key="1">
    <source>
        <dbReference type="SAM" id="MobiDB-lite"/>
    </source>
</evidence>
<evidence type="ECO:0008006" key="4">
    <source>
        <dbReference type="Google" id="ProtNLM"/>
    </source>
</evidence>
<dbReference type="AlphaFoldDB" id="A0A4Q7M3U8"/>
<dbReference type="RefSeq" id="WP_130414535.1">
    <property type="nucleotide sequence ID" value="NZ_SGWX01000001.1"/>
</dbReference>
<comment type="caution">
    <text evidence="2">The sequence shown here is derived from an EMBL/GenBank/DDBJ whole genome shotgun (WGS) entry which is preliminary data.</text>
</comment>
<dbReference type="EMBL" id="SGWX01000001">
    <property type="protein sequence ID" value="RZS61663.1"/>
    <property type="molecule type" value="Genomic_DNA"/>
</dbReference>
<name>A0A4Q7M3U8_9MICO</name>
<sequence>MSATDTLEQIRAVLVASDVDDIAVLRATVIDALTVAIVERKKRGEPTDRTRPTVDQSGSRAHVQEATDPTTPTPVERLVDVLHRHVTTTVATIAAGLPSDRALRDVTGVTASCEQAVLGEVANGGPLTRQGLDVAVRRALAKALDVDEIARVLAPDDWRMSDDPRYAHLPDEARDSLRRRSREQAAAVIAHLTRTETAR</sequence>
<reference evidence="2 3" key="1">
    <citation type="submission" date="2019-02" db="EMBL/GenBank/DDBJ databases">
        <title>Sequencing the genomes of 1000 actinobacteria strains.</title>
        <authorList>
            <person name="Klenk H.-P."/>
        </authorList>
    </citation>
    <scope>NUCLEOTIDE SEQUENCE [LARGE SCALE GENOMIC DNA]</scope>
    <source>
        <strain evidence="2 3">DSM 16932</strain>
    </source>
</reference>
<accession>A0A4Q7M3U8</accession>
<dbReference type="Proteomes" id="UP000293852">
    <property type="component" value="Unassembled WGS sequence"/>
</dbReference>
<protein>
    <recommendedName>
        <fullName evidence="4">DUF222 domain-containing protein</fullName>
    </recommendedName>
</protein>
<organism evidence="2 3">
    <name type="scientific">Xylanimonas ulmi</name>
    <dbReference type="NCBI Taxonomy" id="228973"/>
    <lineage>
        <taxon>Bacteria</taxon>
        <taxon>Bacillati</taxon>
        <taxon>Actinomycetota</taxon>
        <taxon>Actinomycetes</taxon>
        <taxon>Micrococcales</taxon>
        <taxon>Promicromonosporaceae</taxon>
        <taxon>Xylanimonas</taxon>
    </lineage>
</organism>
<evidence type="ECO:0000313" key="3">
    <source>
        <dbReference type="Proteomes" id="UP000293852"/>
    </source>
</evidence>
<feature type="region of interest" description="Disordered" evidence="1">
    <location>
        <begin position="43"/>
        <end position="73"/>
    </location>
</feature>
<feature type="compositionally biased region" description="Basic and acidic residues" evidence="1">
    <location>
        <begin position="43"/>
        <end position="52"/>
    </location>
</feature>